<protein>
    <submittedName>
        <fullName evidence="3">WYL domain-containing protein</fullName>
    </submittedName>
</protein>
<comment type="caution">
    <text evidence="3">The sequence shown here is derived from an EMBL/GenBank/DDBJ whole genome shotgun (WGS) entry which is preliminary data.</text>
</comment>
<dbReference type="AlphaFoldDB" id="A0A953HX00"/>
<dbReference type="InterPro" id="IPR026881">
    <property type="entry name" value="WYL_dom"/>
</dbReference>
<name>A0A953HX00_9BACT</name>
<feature type="domain" description="WYL" evidence="1">
    <location>
        <begin position="161"/>
        <end position="223"/>
    </location>
</feature>
<dbReference type="RefSeq" id="WP_222581305.1">
    <property type="nucleotide sequence ID" value="NZ_JAHVHU010000017.1"/>
</dbReference>
<dbReference type="EMBL" id="JAHVHU010000017">
    <property type="protein sequence ID" value="MBY5959770.1"/>
    <property type="molecule type" value="Genomic_DNA"/>
</dbReference>
<dbReference type="Pfam" id="PF13280">
    <property type="entry name" value="WYL"/>
    <property type="match status" value="1"/>
</dbReference>
<evidence type="ECO:0000313" key="3">
    <source>
        <dbReference type="EMBL" id="MBY5959770.1"/>
    </source>
</evidence>
<dbReference type="PANTHER" id="PTHR34580">
    <property type="match status" value="1"/>
</dbReference>
<dbReference type="Proteomes" id="UP000753961">
    <property type="component" value="Unassembled WGS sequence"/>
</dbReference>
<evidence type="ECO:0000313" key="4">
    <source>
        <dbReference type="Proteomes" id="UP000753961"/>
    </source>
</evidence>
<accession>A0A953HX00</accession>
<dbReference type="InterPro" id="IPR057727">
    <property type="entry name" value="WCX_dom"/>
</dbReference>
<dbReference type="InterPro" id="IPR051534">
    <property type="entry name" value="CBASS_pafABC_assoc_protein"/>
</dbReference>
<keyword evidence="4" id="KW-1185">Reference proteome</keyword>
<reference evidence="3" key="1">
    <citation type="submission" date="2021-06" db="EMBL/GenBank/DDBJ databases">
        <title>44 bacteria genomes isolated from Dapeng, Shenzhen.</title>
        <authorList>
            <person name="Zheng W."/>
            <person name="Yu S."/>
            <person name="Huang Y."/>
        </authorList>
    </citation>
    <scope>NUCLEOTIDE SEQUENCE</scope>
    <source>
        <strain evidence="3">DP5N28-2</strain>
    </source>
</reference>
<gene>
    <name evidence="3" type="ORF">KUV50_16570</name>
</gene>
<evidence type="ECO:0000259" key="2">
    <source>
        <dbReference type="Pfam" id="PF25583"/>
    </source>
</evidence>
<evidence type="ECO:0000259" key="1">
    <source>
        <dbReference type="Pfam" id="PF13280"/>
    </source>
</evidence>
<dbReference type="Pfam" id="PF25583">
    <property type="entry name" value="WCX"/>
    <property type="match status" value="1"/>
</dbReference>
<sequence>MPLNKNQQIRAQILDRCLSNVIKWYSIDDLLNHVNDHLVQEMAIEPISRRTLYTDLERLQDPDLYNADLEKKTINRKVYYRYRQKGFSITNSPITPQQLTELQHILLSLERVSNFPFGDWLDALRKNEHLPFPKLSSKQALISIEHNPDLIGMAAFFVKAFQAVVNQQVLSIDYRDFTGTDYSYTFHPYYLKQYNQRWFLIGRQEAAPDTIWNLAIDRIQNLTPVQHPFIPTSIDFDDYFYDIIGVTHQADSQLEKILLRFSEETLPYVLTKPLHPSQKTRKQGSETLIQITVKPNYELYSLLRSFGKNVEILEPTSVREAFVAELKEALDIYLQV</sequence>
<organism evidence="3 4">
    <name type="scientific">Membranihabitans marinus</name>
    <dbReference type="NCBI Taxonomy" id="1227546"/>
    <lineage>
        <taxon>Bacteria</taxon>
        <taxon>Pseudomonadati</taxon>
        <taxon>Bacteroidota</taxon>
        <taxon>Saprospiria</taxon>
        <taxon>Saprospirales</taxon>
        <taxon>Saprospiraceae</taxon>
        <taxon>Membranihabitans</taxon>
    </lineage>
</organism>
<feature type="domain" description="WCX" evidence="2">
    <location>
        <begin position="255"/>
        <end position="330"/>
    </location>
</feature>
<proteinExistence type="predicted"/>
<dbReference type="PANTHER" id="PTHR34580:SF9">
    <property type="entry name" value="SLL5097 PROTEIN"/>
    <property type="match status" value="1"/>
</dbReference>
<dbReference type="PROSITE" id="PS52050">
    <property type="entry name" value="WYL"/>
    <property type="match status" value="1"/>
</dbReference>